<evidence type="ECO:0000259" key="4">
    <source>
        <dbReference type="Pfam" id="PF00171"/>
    </source>
</evidence>
<evidence type="ECO:0000256" key="1">
    <source>
        <dbReference type="ARBA" id="ARBA00009986"/>
    </source>
</evidence>
<keyword evidence="2" id="KW-0560">Oxidoreductase</keyword>
<evidence type="ECO:0000313" key="5">
    <source>
        <dbReference type="EMBL" id="MFD1931695.1"/>
    </source>
</evidence>
<sequence length="500" mass="51666">MREGLVQLQARDTGRPTPQLPPSPGRDEYWPLFAGGSWSPSDHVAAVTDPDTGDLVGQVAMAGHAEAEAALAAAVRTMEGPRWPAGERAAVLDGAAERIGDAGETFARLIAAEGIKTIREARKEVARAAHTLRLSAAAALGPAEAAPPADDRPGTAGWRGFVHRQPVGVVLAITPYNDPLNLVAHKVGPALAAGNAVVVKPHERTPLSALLLARALSDAGLPPGRLSVLPGDATIASSMIADPRVRFVSFTGGRTVGARVHRTAGLKRTLMELGGICPTILMEDTDLDLAVPALVDGAFGAAGQNCLHVQRILVHRSLYAEARERLIEATTLVRGGPKSREDSEMGPLIDAAALQRVSGLVNNAHDHGAIVLAGGDTDGPRYLPTLLENLPDSADLSHEEVFGPVVGLEAFDTASQAIEMANRSGGGIQAGVFTRNLEVAETLAAALDFGGVVIGGTSDRRSDALPFGGTGNAGHGREGVGYAAAAMAELKTVLMVPTGP</sequence>
<dbReference type="InterPro" id="IPR015590">
    <property type="entry name" value="Aldehyde_DH_dom"/>
</dbReference>
<dbReference type="RefSeq" id="WP_379571251.1">
    <property type="nucleotide sequence ID" value="NZ_JBHUFV010000015.1"/>
</dbReference>
<organism evidence="5 6">
    <name type="scientific">Nonomuraea mangrovi</name>
    <dbReference type="NCBI Taxonomy" id="2316207"/>
    <lineage>
        <taxon>Bacteria</taxon>
        <taxon>Bacillati</taxon>
        <taxon>Actinomycetota</taxon>
        <taxon>Actinomycetes</taxon>
        <taxon>Streptosporangiales</taxon>
        <taxon>Streptosporangiaceae</taxon>
        <taxon>Nonomuraea</taxon>
    </lineage>
</organism>
<dbReference type="Gene3D" id="3.40.309.10">
    <property type="entry name" value="Aldehyde Dehydrogenase, Chain A, domain 2"/>
    <property type="match status" value="1"/>
</dbReference>
<proteinExistence type="inferred from homology"/>
<dbReference type="EMBL" id="JBHUFV010000015">
    <property type="protein sequence ID" value="MFD1931695.1"/>
    <property type="molecule type" value="Genomic_DNA"/>
</dbReference>
<name>A0ABW4SS00_9ACTN</name>
<dbReference type="Pfam" id="PF00171">
    <property type="entry name" value="Aldedh"/>
    <property type="match status" value="1"/>
</dbReference>
<keyword evidence="6" id="KW-1185">Reference proteome</keyword>
<feature type="region of interest" description="Disordered" evidence="3">
    <location>
        <begin position="1"/>
        <end position="26"/>
    </location>
</feature>
<comment type="similarity">
    <text evidence="1">Belongs to the aldehyde dehydrogenase family.</text>
</comment>
<dbReference type="PANTHER" id="PTHR42991:SF1">
    <property type="entry name" value="ALDEHYDE DEHYDROGENASE"/>
    <property type="match status" value="1"/>
</dbReference>
<dbReference type="InterPro" id="IPR016162">
    <property type="entry name" value="Ald_DH_N"/>
</dbReference>
<accession>A0ABW4SS00</accession>
<dbReference type="Proteomes" id="UP001597368">
    <property type="component" value="Unassembled WGS sequence"/>
</dbReference>
<protein>
    <submittedName>
        <fullName evidence="5">Aldehyde dehydrogenase family protein</fullName>
    </submittedName>
</protein>
<feature type="domain" description="Aldehyde dehydrogenase" evidence="4">
    <location>
        <begin position="44"/>
        <end position="493"/>
    </location>
</feature>
<dbReference type="SUPFAM" id="SSF53720">
    <property type="entry name" value="ALDH-like"/>
    <property type="match status" value="1"/>
</dbReference>
<dbReference type="InterPro" id="IPR016161">
    <property type="entry name" value="Ald_DH/histidinol_DH"/>
</dbReference>
<evidence type="ECO:0000256" key="3">
    <source>
        <dbReference type="SAM" id="MobiDB-lite"/>
    </source>
</evidence>
<reference evidence="6" key="1">
    <citation type="journal article" date="2019" name="Int. J. Syst. Evol. Microbiol.">
        <title>The Global Catalogue of Microorganisms (GCM) 10K type strain sequencing project: providing services to taxonomists for standard genome sequencing and annotation.</title>
        <authorList>
            <consortium name="The Broad Institute Genomics Platform"/>
            <consortium name="The Broad Institute Genome Sequencing Center for Infectious Disease"/>
            <person name="Wu L."/>
            <person name="Ma J."/>
        </authorList>
    </citation>
    <scope>NUCLEOTIDE SEQUENCE [LARGE SCALE GENOMIC DNA]</scope>
    <source>
        <strain evidence="6">ICMP 6774ER</strain>
    </source>
</reference>
<dbReference type="InterPro" id="IPR051020">
    <property type="entry name" value="ALDH-related_metabolic_enz"/>
</dbReference>
<dbReference type="PANTHER" id="PTHR42991">
    <property type="entry name" value="ALDEHYDE DEHYDROGENASE"/>
    <property type="match status" value="1"/>
</dbReference>
<dbReference type="InterPro" id="IPR016163">
    <property type="entry name" value="Ald_DH_C"/>
</dbReference>
<dbReference type="Gene3D" id="3.40.605.10">
    <property type="entry name" value="Aldehyde Dehydrogenase, Chain A, domain 1"/>
    <property type="match status" value="1"/>
</dbReference>
<comment type="caution">
    <text evidence="5">The sequence shown here is derived from an EMBL/GenBank/DDBJ whole genome shotgun (WGS) entry which is preliminary data.</text>
</comment>
<gene>
    <name evidence="5" type="ORF">ACFSKW_09410</name>
</gene>
<evidence type="ECO:0000313" key="6">
    <source>
        <dbReference type="Proteomes" id="UP001597368"/>
    </source>
</evidence>
<evidence type="ECO:0000256" key="2">
    <source>
        <dbReference type="ARBA" id="ARBA00023002"/>
    </source>
</evidence>